<evidence type="ECO:0000256" key="1">
    <source>
        <dbReference type="SAM" id="MobiDB-lite"/>
    </source>
</evidence>
<evidence type="ECO:0000313" key="3">
    <source>
        <dbReference type="Proteomes" id="UP000279236"/>
    </source>
</evidence>
<feature type="compositionally biased region" description="Low complexity" evidence="1">
    <location>
        <begin position="112"/>
        <end position="125"/>
    </location>
</feature>
<feature type="region of interest" description="Disordered" evidence="1">
    <location>
        <begin position="635"/>
        <end position="754"/>
    </location>
</feature>
<feature type="region of interest" description="Disordered" evidence="1">
    <location>
        <begin position="322"/>
        <end position="343"/>
    </location>
</feature>
<feature type="compositionally biased region" description="Pro residues" evidence="1">
    <location>
        <begin position="636"/>
        <end position="653"/>
    </location>
</feature>
<dbReference type="OrthoDB" id="2596526at2759"/>
<evidence type="ECO:0008006" key="4">
    <source>
        <dbReference type="Google" id="ProtNLM"/>
    </source>
</evidence>
<feature type="compositionally biased region" description="Polar residues" evidence="1">
    <location>
        <begin position="658"/>
        <end position="673"/>
    </location>
</feature>
<dbReference type="Proteomes" id="UP000279236">
    <property type="component" value="Unassembled WGS sequence"/>
</dbReference>
<evidence type="ECO:0000313" key="2">
    <source>
        <dbReference type="EMBL" id="RSH84437.1"/>
    </source>
</evidence>
<dbReference type="AlphaFoldDB" id="A0A427Y022"/>
<feature type="region of interest" description="Disordered" evidence="1">
    <location>
        <begin position="803"/>
        <end position="830"/>
    </location>
</feature>
<dbReference type="RefSeq" id="XP_028477885.1">
    <property type="nucleotide sequence ID" value="XM_028621433.1"/>
</dbReference>
<protein>
    <recommendedName>
        <fullName evidence="4">PH domain-containing protein</fullName>
    </recommendedName>
</protein>
<keyword evidence="3" id="KW-1185">Reference proteome</keyword>
<feature type="compositionally biased region" description="Low complexity" evidence="1">
    <location>
        <begin position="227"/>
        <end position="242"/>
    </location>
</feature>
<organism evidence="2 3">
    <name type="scientific">Apiotrichum porosum</name>
    <dbReference type="NCBI Taxonomy" id="105984"/>
    <lineage>
        <taxon>Eukaryota</taxon>
        <taxon>Fungi</taxon>
        <taxon>Dikarya</taxon>
        <taxon>Basidiomycota</taxon>
        <taxon>Agaricomycotina</taxon>
        <taxon>Tremellomycetes</taxon>
        <taxon>Trichosporonales</taxon>
        <taxon>Trichosporonaceae</taxon>
        <taxon>Apiotrichum</taxon>
    </lineage>
</organism>
<feature type="region of interest" description="Disordered" evidence="1">
    <location>
        <begin position="767"/>
        <end position="788"/>
    </location>
</feature>
<feature type="region of interest" description="Disordered" evidence="1">
    <location>
        <begin position="526"/>
        <end position="550"/>
    </location>
</feature>
<feature type="compositionally biased region" description="Basic and acidic residues" evidence="1">
    <location>
        <begin position="98"/>
        <end position="111"/>
    </location>
</feature>
<feature type="region of interest" description="Disordered" evidence="1">
    <location>
        <begin position="564"/>
        <end position="614"/>
    </location>
</feature>
<sequence>MPSSVRSNLRARRLEAAAKAAAQQSFGLEDELSFGSDEDLMETIGEIELPDTTTPELSPALSGDNVRVMQSGAVQGGTSVRVKTKKSSLTSSSSSSSKNKEIRVRYKDSKDSSSSSSLASSTHLLPPLPPVPSGSTLDLPTDMFGDRSSPSSSHKRGSLMGAFKVKGLRKWRDDQSSRTSFVTDTASQASTLSLAKITSNSSRPSFSSSVVYPTSAAASPSSNVPHLGPLSLPSLDSQSDGGASLRKQSRSDSFDVKPVAIINGALHSSPTPSSVATFISPKPSQSHWASNGIAAAILPGFPATVGSLEPITVFSASAAKRPPSSILSSGGERGPNGFRAPSTSSRWTPCTLVFTQFKISLAPEEAAQHGGDNERTVAHIHVFSTKQQQLVNGSMGIRRSKSSAGINPDQVAPRVEVERRTLSHESSATVCEDCTDVDGRSVVLRILFGHEDRTKAGNEWLLEMKDESQLYEWIRQIKKTAIMINAEELGYGHAVRSAYENSNVSADELAHKLSVHARAVAEARDRQGPAAALTARTSGPASAISQSDERRASLDLAQGVALNRSHSADDANTRNGAPAIPRAHPFETSSNRGQNGTAVRTGYTNGNGQSLYSGDLSTSPGLNLNGLTLESGFSFPAPPSALPPPRRPPPVPRAEPASNTTTPMSSASPTVPNVASLDSPSVSSVSTMGKRSPSLRPAPAAPSHAAVPSGNANSGDADDEDDDEEEEEHLIVRPPTPPRGASKDDTSRNHPPVTQAVNLLGSRAVASSITSTNTSSTSGTSRLRRLRGKPQVIDIMSEFSAIEAENMPPDEDEEPIREDRERRIRFAGDE</sequence>
<feature type="compositionally biased region" description="Polar residues" evidence="1">
    <location>
        <begin position="535"/>
        <end position="546"/>
    </location>
</feature>
<feature type="compositionally biased region" description="Acidic residues" evidence="1">
    <location>
        <begin position="716"/>
        <end position="728"/>
    </location>
</feature>
<feature type="compositionally biased region" description="Low complexity" evidence="1">
    <location>
        <begin position="87"/>
        <end position="97"/>
    </location>
</feature>
<reference evidence="2 3" key="1">
    <citation type="submission" date="2018-11" db="EMBL/GenBank/DDBJ databases">
        <title>Genome sequence of Apiotrichum porosum DSM 27194.</title>
        <authorList>
            <person name="Aliyu H."/>
            <person name="Gorte O."/>
            <person name="Ochsenreither K."/>
        </authorList>
    </citation>
    <scope>NUCLEOTIDE SEQUENCE [LARGE SCALE GENOMIC DNA]</scope>
    <source>
        <strain evidence="2 3">DSM 27194</strain>
    </source>
</reference>
<feature type="compositionally biased region" description="Basic and acidic residues" evidence="1">
    <location>
        <begin position="817"/>
        <end position="830"/>
    </location>
</feature>
<dbReference type="GeneID" id="39590501"/>
<comment type="caution">
    <text evidence="2">The sequence shown here is derived from an EMBL/GenBank/DDBJ whole genome shotgun (WGS) entry which is preliminary data.</text>
</comment>
<accession>A0A427Y022</accession>
<name>A0A427Y022_9TREE</name>
<feature type="compositionally biased region" description="Low complexity" evidence="1">
    <location>
        <begin position="674"/>
        <end position="709"/>
    </location>
</feature>
<feature type="region of interest" description="Disordered" evidence="1">
    <location>
        <begin position="71"/>
        <end position="159"/>
    </location>
</feature>
<feature type="region of interest" description="Disordered" evidence="1">
    <location>
        <begin position="217"/>
        <end position="251"/>
    </location>
</feature>
<dbReference type="EMBL" id="RSCE01000003">
    <property type="protein sequence ID" value="RSH84437.1"/>
    <property type="molecule type" value="Genomic_DNA"/>
</dbReference>
<feature type="compositionally biased region" description="Low complexity" evidence="1">
    <location>
        <begin position="767"/>
        <end position="781"/>
    </location>
</feature>
<proteinExistence type="predicted"/>
<gene>
    <name evidence="2" type="ORF">EHS24_005958</name>
</gene>
<feature type="compositionally biased region" description="Polar residues" evidence="1">
    <location>
        <begin position="587"/>
        <end position="614"/>
    </location>
</feature>